<comment type="caution">
    <text evidence="3">The sequence shown here is derived from an EMBL/GenBank/DDBJ whole genome shotgun (WGS) entry which is preliminary data.</text>
</comment>
<dbReference type="PROSITE" id="PS50234">
    <property type="entry name" value="VWFA"/>
    <property type="match status" value="1"/>
</dbReference>
<dbReference type="Gene3D" id="3.40.50.410">
    <property type="entry name" value="von Willebrand factor, type A domain"/>
    <property type="match status" value="1"/>
</dbReference>
<dbReference type="PANTHER" id="PTHR47763">
    <property type="entry name" value="ALPHA-PROTEIN KINASE VWKA"/>
    <property type="match status" value="1"/>
</dbReference>
<organism evidence="3 4">
    <name type="scientific">Sedimenticola selenatireducens</name>
    <dbReference type="NCBI Taxonomy" id="191960"/>
    <lineage>
        <taxon>Bacteria</taxon>
        <taxon>Pseudomonadati</taxon>
        <taxon>Pseudomonadota</taxon>
        <taxon>Gammaproteobacteria</taxon>
        <taxon>Chromatiales</taxon>
        <taxon>Sedimenticolaceae</taxon>
        <taxon>Sedimenticola</taxon>
    </lineage>
</organism>
<reference evidence="3 4" key="1">
    <citation type="submission" date="2019-07" db="EMBL/GenBank/DDBJ databases">
        <title>The pathways for chlorine oxyanion respiration interact through the shared metabolite chlorate.</title>
        <authorList>
            <person name="Barnum T.P."/>
            <person name="Cheng Y."/>
            <person name="Hill K.A."/>
            <person name="Lucas L.N."/>
            <person name="Carlson H.K."/>
            <person name="Coates J.D."/>
        </authorList>
    </citation>
    <scope>NUCLEOTIDE SEQUENCE [LARGE SCALE GENOMIC DNA]</scope>
    <source>
        <strain evidence="3 4">BK-1</strain>
    </source>
</reference>
<dbReference type="RefSeq" id="WP_144359150.1">
    <property type="nucleotide sequence ID" value="NZ_VMNH01000013.1"/>
</dbReference>
<evidence type="ECO:0000313" key="3">
    <source>
        <dbReference type="EMBL" id="TVO73428.1"/>
    </source>
</evidence>
<dbReference type="InterPro" id="IPR052969">
    <property type="entry name" value="Thr-specific_kinase-like"/>
</dbReference>
<evidence type="ECO:0000259" key="2">
    <source>
        <dbReference type="PROSITE" id="PS50234"/>
    </source>
</evidence>
<feature type="chain" id="PRO_5022037849" evidence="1">
    <location>
        <begin position="27"/>
        <end position="713"/>
    </location>
</feature>
<evidence type="ECO:0000313" key="4">
    <source>
        <dbReference type="Proteomes" id="UP000316649"/>
    </source>
</evidence>
<dbReference type="OrthoDB" id="9801841at2"/>
<proteinExistence type="predicted"/>
<protein>
    <submittedName>
        <fullName evidence="3">VWA domain-containing protein</fullName>
    </submittedName>
</protein>
<dbReference type="Proteomes" id="UP000316649">
    <property type="component" value="Unassembled WGS sequence"/>
</dbReference>
<dbReference type="SUPFAM" id="SSF53300">
    <property type="entry name" value="vWA-like"/>
    <property type="match status" value="1"/>
</dbReference>
<dbReference type="AlphaFoldDB" id="A0A557S7P5"/>
<keyword evidence="1" id="KW-0732">Signal</keyword>
<feature type="signal peptide" evidence="1">
    <location>
        <begin position="1"/>
        <end position="26"/>
    </location>
</feature>
<dbReference type="PANTHER" id="PTHR47763:SF1">
    <property type="entry name" value="DUF659 DOMAIN-CONTAINING PROTEIN"/>
    <property type="match status" value="1"/>
</dbReference>
<dbReference type="EMBL" id="VMNH01000013">
    <property type="protein sequence ID" value="TVO73428.1"/>
    <property type="molecule type" value="Genomic_DNA"/>
</dbReference>
<dbReference type="CDD" id="cd00198">
    <property type="entry name" value="vWFA"/>
    <property type="match status" value="1"/>
</dbReference>
<accession>A0A557S7P5</accession>
<dbReference type="InterPro" id="IPR002035">
    <property type="entry name" value="VWF_A"/>
</dbReference>
<dbReference type="Pfam" id="PF00092">
    <property type="entry name" value="VWA"/>
    <property type="match status" value="1"/>
</dbReference>
<evidence type="ECO:0000256" key="1">
    <source>
        <dbReference type="SAM" id="SignalP"/>
    </source>
</evidence>
<dbReference type="InterPro" id="IPR036465">
    <property type="entry name" value="vWFA_dom_sf"/>
</dbReference>
<keyword evidence="4" id="KW-1185">Reference proteome</keyword>
<gene>
    <name evidence="3" type="ORF">FHP88_11100</name>
</gene>
<feature type="domain" description="VWFA" evidence="2">
    <location>
        <begin position="291"/>
        <end position="498"/>
    </location>
</feature>
<dbReference type="GO" id="GO:0004674">
    <property type="term" value="F:protein serine/threonine kinase activity"/>
    <property type="evidence" value="ECO:0007669"/>
    <property type="project" value="TreeGrafter"/>
</dbReference>
<name>A0A557S7P5_9GAMM</name>
<dbReference type="GO" id="GO:0005737">
    <property type="term" value="C:cytoplasm"/>
    <property type="evidence" value="ECO:0007669"/>
    <property type="project" value="TreeGrafter"/>
</dbReference>
<sequence length="713" mass="77443">MNRHDGLKWLSTVLLSGLIWSNAAIANTGTDALEGGNGVGADALEGGGTMSADALEGGINASPVKCDGQSPCIETSTGLPLKVLPRPFSNIYLEQQANANAVAMANVQAFSPLYVFAREGIDLSDPSEPQGWYQVGSNATQAAGWMQARDALEWRQALVVAYTHPGGIAEGRKPVLMFKDAESLRSIVDAEDMASKAAGVYAAVEKSEPPESVISMEPKRYIDINRQFYILPILDWEQLDIYGDEVRLLQIAAAVPGQRGADTLNDSGYMDQANTGREVDQGAGLDNLSIDVVFVMDTTRSMQPYIDKTRDAVKRMVQATGDRLKDKVKFGLVGYRDSVAAAPAVEYTSRNFTPELVDANALIDVLTNDAKATPAGSLDYAEEVFAGVDVGLRSEWRPGALRFIVLVGDASAHPRGHPQNTTGKDETDLRRELDDAGVHLISIHLQDQRAAEDHNQAIVQFGQLAQVRGSDGQQALIVVNAFKEGDFEAAVDSVVGGVVTRFEQSLALRSLPPPPPMPEYGADLDTATQGQVAINKVWEAALIEYLGKGARPPKDIVAWAMDRDLLNPTDTALEVRVLVTREQLSSLVQALDRVLEAFEKSEKSQGQFFEALQSLSGQAMKRPEDLGHAQNLAETGLLPSFIQSLPYHSAILSLTNDMYASFTPEQRVQLEWGLKAKLAQYVAINEEVDAWHRLNESDPASELVHPLHIDYLP</sequence>